<gene>
    <name evidence="1" type="ORF">C0Q70_20772</name>
</gene>
<organism evidence="1 2">
    <name type="scientific">Pomacea canaliculata</name>
    <name type="common">Golden apple snail</name>
    <dbReference type="NCBI Taxonomy" id="400727"/>
    <lineage>
        <taxon>Eukaryota</taxon>
        <taxon>Metazoa</taxon>
        <taxon>Spiralia</taxon>
        <taxon>Lophotrochozoa</taxon>
        <taxon>Mollusca</taxon>
        <taxon>Gastropoda</taxon>
        <taxon>Caenogastropoda</taxon>
        <taxon>Architaenioglossa</taxon>
        <taxon>Ampullarioidea</taxon>
        <taxon>Ampullariidae</taxon>
        <taxon>Pomacea</taxon>
    </lineage>
</organism>
<accession>A0A2T7NGK0</accession>
<dbReference type="PANTHER" id="PTHR46919:SF2">
    <property type="entry name" value="SACSIN"/>
    <property type="match status" value="1"/>
</dbReference>
<dbReference type="PANTHER" id="PTHR46919">
    <property type="entry name" value="ZINC FINGER, C3HC4 TYPE (RING FINGER) FAMILY PROTEIN"/>
    <property type="match status" value="1"/>
</dbReference>
<dbReference type="Proteomes" id="UP000245119">
    <property type="component" value="Linkage Group LG13"/>
</dbReference>
<proteinExistence type="predicted"/>
<dbReference type="OrthoDB" id="8951023at2759"/>
<dbReference type="EMBL" id="PZQS01000013">
    <property type="protein sequence ID" value="PVD20275.1"/>
    <property type="molecule type" value="Genomic_DNA"/>
</dbReference>
<name>A0A2T7NGK0_POMCA</name>
<sequence length="411" mass="46321">MCLLFLNNIKKVGIYTVGENGILTTDYEVVLDVNEKDCELLKMYTASLEQLTSSVNCRQTDDLNASPQQVCFQKTMKHSTSSTEDWIIVSRVGFCDLSKLSPNLHHLMEKEGFLLPRGGVAVRVSLGAGKSLTSAENEREEHLAFCCLPLPVKTNLPVHVNGEFILDHETRRNIWENKDDGKTEWNKAIALQVIVPAYVTLIQKVKDILFQKDDFHNCRLEARLRFYESLFPQLQSASSDFWKDVMKSIYLQLSSTRAGHFACDKRRQNDNYMGASGEDTGYTVDTKQAQAQERCILDCLSDWSLIPVKWRLSGSVSPKLSEISLYPMKDLSLILSLTDTKDTTNAHLWEILNLLPLANLDYSRLPETTFASNLAASISNPLALLRALNSLKSIPELSPRNALGYPQLLQQ</sequence>
<evidence type="ECO:0000313" key="1">
    <source>
        <dbReference type="EMBL" id="PVD20275.1"/>
    </source>
</evidence>
<keyword evidence="2" id="KW-1185">Reference proteome</keyword>
<protein>
    <submittedName>
        <fullName evidence="1">Uncharacterized protein</fullName>
    </submittedName>
</protein>
<dbReference type="STRING" id="400727.A0A2T7NGK0"/>
<comment type="caution">
    <text evidence="1">The sequence shown here is derived from an EMBL/GenBank/DDBJ whole genome shotgun (WGS) entry which is preliminary data.</text>
</comment>
<evidence type="ECO:0000313" key="2">
    <source>
        <dbReference type="Proteomes" id="UP000245119"/>
    </source>
</evidence>
<reference evidence="1 2" key="1">
    <citation type="submission" date="2018-04" db="EMBL/GenBank/DDBJ databases">
        <title>The genome of golden apple snail Pomacea canaliculata provides insight into stress tolerance and invasive adaptation.</title>
        <authorList>
            <person name="Liu C."/>
            <person name="Liu B."/>
            <person name="Ren Y."/>
            <person name="Zhang Y."/>
            <person name="Wang H."/>
            <person name="Li S."/>
            <person name="Jiang F."/>
            <person name="Yin L."/>
            <person name="Zhang G."/>
            <person name="Qian W."/>
            <person name="Fan W."/>
        </authorList>
    </citation>
    <scope>NUCLEOTIDE SEQUENCE [LARGE SCALE GENOMIC DNA]</scope>
    <source>
        <strain evidence="1">SZHN2017</strain>
        <tissue evidence="1">Muscle</tissue>
    </source>
</reference>
<dbReference type="AlphaFoldDB" id="A0A2T7NGK0"/>